<name>A0AB74QFK9_CLODI</name>
<comment type="caution">
    <text evidence="1">The sequence shown here is derived from an EMBL/GenBank/DDBJ whole genome shotgun (WGS) entry which is preliminary data.</text>
</comment>
<protein>
    <submittedName>
        <fullName evidence="1">Uncharacterized protein</fullName>
    </submittedName>
</protein>
<accession>A0AB74QFK9</accession>
<dbReference type="EMBL" id="CAADAN010000017">
    <property type="protein sequence ID" value="VFD35421.1"/>
    <property type="molecule type" value="Genomic_DNA"/>
</dbReference>
<gene>
    <name evidence="1" type="ORF">SAMEA1402399_03515</name>
</gene>
<dbReference type="AlphaFoldDB" id="A0AB74QFK9"/>
<evidence type="ECO:0000313" key="2">
    <source>
        <dbReference type="Proteomes" id="UP000411588"/>
    </source>
</evidence>
<dbReference type="RefSeq" id="WP_009903563.1">
    <property type="nucleotide sequence ID" value="NZ_BIWN01000015.1"/>
</dbReference>
<proteinExistence type="predicted"/>
<evidence type="ECO:0000313" key="1">
    <source>
        <dbReference type="EMBL" id="VFD35421.1"/>
    </source>
</evidence>
<reference evidence="1 2" key="1">
    <citation type="submission" date="2019-02" db="EMBL/GenBank/DDBJ databases">
        <authorList>
            <consortium name="Pathogen Informatics"/>
        </authorList>
    </citation>
    <scope>NUCLEOTIDE SEQUENCE [LARGE SCALE GENOMIC DNA]</scope>
    <source>
        <strain evidence="2">clo34</strain>
    </source>
</reference>
<dbReference type="Proteomes" id="UP000411588">
    <property type="component" value="Unassembled WGS sequence"/>
</dbReference>
<sequence>MLFYFNVTKMDDRGTKLTELVFLISDFVKEHGWELRFYPSFTDDVVAYDLGFKEESDINDTEDYDLLRIDMSRDEKVVKMRDYIEKIDGYEKDLIIVDNYILPNRYDEHYKTMLLKILNGCKKITIITSDYNEELYSFVKEILDIDIEIKISKNFHDRFWLTDNKGIVVGTSLNGIGKKFCLIDKLKDADLKELKEIIKFEIN</sequence>
<organism evidence="1 2">
    <name type="scientific">Clostridioides difficile</name>
    <name type="common">Peptoclostridium difficile</name>
    <dbReference type="NCBI Taxonomy" id="1496"/>
    <lineage>
        <taxon>Bacteria</taxon>
        <taxon>Bacillati</taxon>
        <taxon>Bacillota</taxon>
        <taxon>Clostridia</taxon>
        <taxon>Peptostreptococcales</taxon>
        <taxon>Peptostreptococcaceae</taxon>
        <taxon>Clostridioides</taxon>
    </lineage>
</organism>